<dbReference type="GeneID" id="83176267"/>
<proteinExistence type="predicted"/>
<keyword evidence="1" id="KW-0808">Transferase</keyword>
<comment type="caution">
    <text evidence="1">The sequence shown here is derived from an EMBL/GenBank/DDBJ whole genome shotgun (WGS) entry which is preliminary data.</text>
</comment>
<dbReference type="OrthoDB" id="2014201at2759"/>
<evidence type="ECO:0000313" key="1">
    <source>
        <dbReference type="EMBL" id="KAJ5215497.1"/>
    </source>
</evidence>
<dbReference type="Gene3D" id="3.90.550.10">
    <property type="entry name" value="Spore Coat Polysaccharide Biosynthesis Protein SpsA, Chain A"/>
    <property type="match status" value="1"/>
</dbReference>
<dbReference type="RefSeq" id="XP_058311310.1">
    <property type="nucleotide sequence ID" value="XM_058448966.1"/>
</dbReference>
<name>A0A9W9N956_9EURO</name>
<dbReference type="AlphaFoldDB" id="A0A9W9N956"/>
<dbReference type="SUPFAM" id="SSF53448">
    <property type="entry name" value="Nucleotide-diphospho-sugar transferases"/>
    <property type="match status" value="1"/>
</dbReference>
<reference evidence="1" key="1">
    <citation type="submission" date="2022-12" db="EMBL/GenBank/DDBJ databases">
        <authorList>
            <person name="Petersen C."/>
        </authorList>
    </citation>
    <scope>NUCLEOTIDE SEQUENCE</scope>
    <source>
        <strain evidence="1">IBT 15544</strain>
    </source>
</reference>
<gene>
    <name evidence="1" type="ORF">N7498_001904</name>
</gene>
<evidence type="ECO:0000313" key="2">
    <source>
        <dbReference type="Proteomes" id="UP001150904"/>
    </source>
</evidence>
<protein>
    <submittedName>
        <fullName evidence="1">Nucleotide-diphospho-sugar transferase</fullName>
    </submittedName>
</protein>
<keyword evidence="2" id="KW-1185">Reference proteome</keyword>
<accession>A0A9W9N956</accession>
<dbReference type="GO" id="GO:0016740">
    <property type="term" value="F:transferase activity"/>
    <property type="evidence" value="ECO:0007669"/>
    <property type="project" value="UniProtKB-KW"/>
</dbReference>
<organism evidence="1 2">
    <name type="scientific">Penicillium cinerascens</name>
    <dbReference type="NCBI Taxonomy" id="70096"/>
    <lineage>
        <taxon>Eukaryota</taxon>
        <taxon>Fungi</taxon>
        <taxon>Dikarya</taxon>
        <taxon>Ascomycota</taxon>
        <taxon>Pezizomycotina</taxon>
        <taxon>Eurotiomycetes</taxon>
        <taxon>Eurotiomycetidae</taxon>
        <taxon>Eurotiales</taxon>
        <taxon>Aspergillaceae</taxon>
        <taxon>Penicillium</taxon>
    </lineage>
</organism>
<dbReference type="InterPro" id="IPR029044">
    <property type="entry name" value="Nucleotide-diphossugar_trans"/>
</dbReference>
<dbReference type="Proteomes" id="UP001150904">
    <property type="component" value="Unassembled WGS sequence"/>
</dbReference>
<reference evidence="1" key="2">
    <citation type="journal article" date="2023" name="IMA Fungus">
        <title>Comparative genomic study of the Penicillium genus elucidates a diverse pangenome and 15 lateral gene transfer events.</title>
        <authorList>
            <person name="Petersen C."/>
            <person name="Sorensen T."/>
            <person name="Nielsen M.R."/>
            <person name="Sondergaard T.E."/>
            <person name="Sorensen J.L."/>
            <person name="Fitzpatrick D.A."/>
            <person name="Frisvad J.C."/>
            <person name="Nielsen K.L."/>
        </authorList>
    </citation>
    <scope>NUCLEOTIDE SEQUENCE</scope>
    <source>
        <strain evidence="1">IBT 15544</strain>
    </source>
</reference>
<dbReference type="EMBL" id="JAPQKR010000005">
    <property type="protein sequence ID" value="KAJ5215497.1"/>
    <property type="molecule type" value="Genomic_DNA"/>
</dbReference>
<sequence>MDELFLLPASPLAAPRAYWDEPEYGFLGSYIMLIQPSEFEFNRILTAVMASNPNEYDMEIINKLYRSNALVIPHRPYGLLSGEFRNKEHSKYLGNSEEDWDPEKILRDAKLVHFSDWPVPKVSKPWFHDPKITIKKQPSCIKVESPQFDDCRARDIWLELYADFARRRKVRVFFDE</sequence>